<reference evidence="1 2" key="2">
    <citation type="submission" date="2017-10" db="EMBL/GenBank/DDBJ databases">
        <title>Extensive intraspecific genome diversity in a model arbuscular mycorrhizal fungus.</title>
        <authorList>
            <person name="Chen E.C.H."/>
            <person name="Morin E."/>
            <person name="Baudet D."/>
            <person name="Noel J."/>
            <person name="Ndikumana S."/>
            <person name="Charron P."/>
            <person name="St-Onge C."/>
            <person name="Giorgi J."/>
            <person name="Grigoriev I.V."/>
            <person name="Roux C."/>
            <person name="Martin F.M."/>
            <person name="Corradi N."/>
        </authorList>
    </citation>
    <scope>NUCLEOTIDE SEQUENCE [LARGE SCALE GENOMIC DNA]</scope>
    <source>
        <strain evidence="1 2">C2</strain>
    </source>
</reference>
<gene>
    <name evidence="1" type="ORF">RhiirC2_741777</name>
</gene>
<proteinExistence type="predicted"/>
<protein>
    <submittedName>
        <fullName evidence="1">Uncharacterized protein</fullName>
    </submittedName>
</protein>
<organism evidence="1 2">
    <name type="scientific">Rhizophagus irregularis</name>
    <dbReference type="NCBI Taxonomy" id="588596"/>
    <lineage>
        <taxon>Eukaryota</taxon>
        <taxon>Fungi</taxon>
        <taxon>Fungi incertae sedis</taxon>
        <taxon>Mucoromycota</taxon>
        <taxon>Glomeromycotina</taxon>
        <taxon>Glomeromycetes</taxon>
        <taxon>Glomerales</taxon>
        <taxon>Glomeraceae</taxon>
        <taxon>Rhizophagus</taxon>
    </lineage>
</organism>
<dbReference type="AlphaFoldDB" id="A0A2N1NGG1"/>
<evidence type="ECO:0000313" key="1">
    <source>
        <dbReference type="EMBL" id="PKK72963.1"/>
    </source>
</evidence>
<dbReference type="EMBL" id="LLXL01000402">
    <property type="protein sequence ID" value="PKK72963.1"/>
    <property type="molecule type" value="Genomic_DNA"/>
</dbReference>
<comment type="caution">
    <text evidence="1">The sequence shown here is derived from an EMBL/GenBank/DDBJ whole genome shotgun (WGS) entry which is preliminary data.</text>
</comment>
<name>A0A2N1NGG1_9GLOM</name>
<reference evidence="1 2" key="1">
    <citation type="submission" date="2016-04" db="EMBL/GenBank/DDBJ databases">
        <title>Genome analyses suggest a sexual origin of heterokaryosis in a supposedly ancient asexual fungus.</title>
        <authorList>
            <person name="Ropars J."/>
            <person name="Sedzielewska K."/>
            <person name="Noel J."/>
            <person name="Charron P."/>
            <person name="Farinelli L."/>
            <person name="Marton T."/>
            <person name="Kruger M."/>
            <person name="Pelin A."/>
            <person name="Brachmann A."/>
            <person name="Corradi N."/>
        </authorList>
    </citation>
    <scope>NUCLEOTIDE SEQUENCE [LARGE SCALE GENOMIC DNA]</scope>
    <source>
        <strain evidence="1 2">C2</strain>
    </source>
</reference>
<accession>A0A2N1NGG1</accession>
<dbReference type="Proteomes" id="UP000233469">
    <property type="component" value="Unassembled WGS sequence"/>
</dbReference>
<evidence type="ECO:0000313" key="2">
    <source>
        <dbReference type="Proteomes" id="UP000233469"/>
    </source>
</evidence>
<sequence>MDLANIIGYFKGNLAKITVFSAKITACPTGGQQVFEETIDDDYYNFILSCQK</sequence>